<reference evidence="2" key="1">
    <citation type="submission" date="2010-06" db="EMBL/GenBank/DDBJ databases">
        <authorList>
            <person name="Jiang H."/>
            <person name="Abraham K."/>
            <person name="Ali S."/>
            <person name="Alsbrooks S.L."/>
            <person name="Anim B.N."/>
            <person name="Anosike U.S."/>
            <person name="Attaway T."/>
            <person name="Bandaranaike D.P."/>
            <person name="Battles P.K."/>
            <person name="Bell S.N."/>
            <person name="Bell A.V."/>
            <person name="Beltran B."/>
            <person name="Bickham C."/>
            <person name="Bustamante Y."/>
            <person name="Caleb T."/>
            <person name="Canada A."/>
            <person name="Cardenas V."/>
            <person name="Carter K."/>
            <person name="Chacko J."/>
            <person name="Chandrabose M.N."/>
            <person name="Chavez D."/>
            <person name="Chavez A."/>
            <person name="Chen L."/>
            <person name="Chu H.-S."/>
            <person name="Claassen K.J."/>
            <person name="Cockrell R."/>
            <person name="Collins M."/>
            <person name="Cooper J.A."/>
            <person name="Cree A."/>
            <person name="Curry S.M."/>
            <person name="Da Y."/>
            <person name="Dao M.D."/>
            <person name="Das B."/>
            <person name="Davila M.-L."/>
            <person name="Davy-Carroll L."/>
            <person name="Denson S."/>
            <person name="Dinh H."/>
            <person name="Ebong V.E."/>
            <person name="Edwards J.R."/>
            <person name="Egan A."/>
            <person name="El-Daye J."/>
            <person name="Escobedo L."/>
            <person name="Fernandez S."/>
            <person name="Fernando P.R."/>
            <person name="Flagg N."/>
            <person name="Forbes L.D."/>
            <person name="Fowler R.G."/>
            <person name="Fu Q."/>
            <person name="Gabisi R.A."/>
            <person name="Ganer J."/>
            <person name="Garbino Pronczuk A."/>
            <person name="Garcia R.M."/>
            <person name="Garner T."/>
            <person name="Garrett T.E."/>
            <person name="Gonzalez D.A."/>
            <person name="Hamid H."/>
            <person name="Hawkins E.S."/>
            <person name="Hirani K."/>
            <person name="Hogues M.E."/>
            <person name="Hollins B."/>
            <person name="Hsiao C.-H."/>
            <person name="Jabil R."/>
            <person name="James M.L."/>
            <person name="Jhangiani S.N."/>
            <person name="Johnson B."/>
            <person name="Johnson Q."/>
            <person name="Joshi V."/>
            <person name="Kalu J.B."/>
            <person name="Kam C."/>
            <person name="Kashfia A."/>
            <person name="Keebler J."/>
            <person name="Kisamo H."/>
            <person name="Kovar C.L."/>
            <person name="Lago L.A."/>
            <person name="Lai C.-Y."/>
            <person name="Laidlaw J."/>
            <person name="Lara F."/>
            <person name="Le T.-K."/>
            <person name="Lee S.L."/>
            <person name="Legall F.H."/>
            <person name="Lemon S.J."/>
            <person name="Lewis L.R."/>
            <person name="Li B."/>
            <person name="Liu Y."/>
            <person name="Liu Y.-S."/>
            <person name="Lopez J."/>
            <person name="Lozado R.J."/>
            <person name="Lu J."/>
            <person name="Madu R.C."/>
            <person name="Maheshwari M."/>
            <person name="Maheshwari R."/>
            <person name="Malloy K."/>
            <person name="Martinez E."/>
            <person name="Mathew T."/>
            <person name="Mercado I.C."/>
            <person name="Mercado C."/>
            <person name="Meyer B."/>
            <person name="Montgomery K."/>
            <person name="Morgan M.B."/>
            <person name="Munidasa M."/>
            <person name="Nazareth L.V."/>
            <person name="Nelson J."/>
            <person name="Ng B.M."/>
            <person name="Nguyen N.B."/>
            <person name="Nguyen P.Q."/>
            <person name="Nguyen T."/>
            <person name="Obregon M."/>
            <person name="Okwuonu G.O."/>
            <person name="Onwere C.G."/>
            <person name="Orozco G."/>
            <person name="Parra A."/>
            <person name="Patel S."/>
            <person name="Patil S."/>
            <person name="Perez A."/>
            <person name="Perez Y."/>
            <person name="Pham C."/>
            <person name="Primus E.L."/>
            <person name="Pu L.-L."/>
            <person name="Puazo M."/>
            <person name="Qin X."/>
            <person name="Quiroz J.B."/>
            <person name="Reese J."/>
            <person name="Richards S."/>
            <person name="Rives C.M."/>
            <person name="Robberts R."/>
            <person name="Ruiz S.J."/>
            <person name="Ruiz M.J."/>
            <person name="Santibanez J."/>
            <person name="Schneider B.W."/>
            <person name="Sisson I."/>
            <person name="Smith M."/>
            <person name="Sodergren E."/>
            <person name="Song X.-Z."/>
            <person name="Song B.B."/>
            <person name="Summersgill H."/>
            <person name="Thelus R."/>
            <person name="Thornton R.D."/>
            <person name="Trejos Z.Y."/>
            <person name="Usmani K."/>
            <person name="Vattathil S."/>
            <person name="Villasana D."/>
            <person name="Walker D.L."/>
            <person name="Wang S."/>
            <person name="Wang K."/>
            <person name="White C.S."/>
            <person name="Williams A.C."/>
            <person name="Williamson J."/>
            <person name="Wilson K."/>
            <person name="Woghiren I.O."/>
            <person name="Woodworth J.R."/>
            <person name="Worley K.C."/>
            <person name="Wright R.A."/>
            <person name="Wu W."/>
            <person name="Young L."/>
            <person name="Zhang L."/>
            <person name="Zhang J."/>
            <person name="Zhu Y."/>
            <person name="Muzny D.M."/>
            <person name="Weinstock G."/>
            <person name="Gibbs R.A."/>
        </authorList>
    </citation>
    <scope>NUCLEOTIDE SEQUENCE [LARGE SCALE GENOMIC DNA]</scope>
    <source>
        <strain evidence="2">LSR1</strain>
    </source>
</reference>
<dbReference type="EnsemblMetazoa" id="XM_003248666.4">
    <property type="protein sequence ID" value="XP_003248714.1"/>
    <property type="gene ID" value="LOC100569702"/>
</dbReference>
<dbReference type="Proteomes" id="UP000007819">
    <property type="component" value="Unassembled WGS sequence"/>
</dbReference>
<organism evidence="1 2">
    <name type="scientific">Acyrthosiphon pisum</name>
    <name type="common">Pea aphid</name>
    <dbReference type="NCBI Taxonomy" id="7029"/>
    <lineage>
        <taxon>Eukaryota</taxon>
        <taxon>Metazoa</taxon>
        <taxon>Ecdysozoa</taxon>
        <taxon>Arthropoda</taxon>
        <taxon>Hexapoda</taxon>
        <taxon>Insecta</taxon>
        <taxon>Pterygota</taxon>
        <taxon>Neoptera</taxon>
        <taxon>Paraneoptera</taxon>
        <taxon>Hemiptera</taxon>
        <taxon>Sternorrhyncha</taxon>
        <taxon>Aphidomorpha</taxon>
        <taxon>Aphidoidea</taxon>
        <taxon>Aphididae</taxon>
        <taxon>Macrosiphini</taxon>
        <taxon>Acyrthosiphon</taxon>
    </lineage>
</organism>
<reference evidence="1" key="2">
    <citation type="submission" date="2022-06" db="UniProtKB">
        <authorList>
            <consortium name="EnsemblMetazoa"/>
        </authorList>
    </citation>
    <scope>IDENTIFICATION</scope>
</reference>
<keyword evidence="2" id="KW-1185">Reference proteome</keyword>
<accession>A0A8R2ACY0</accession>
<name>A0A8R2ACY0_ACYPI</name>
<evidence type="ECO:0000313" key="1">
    <source>
        <dbReference type="EnsemblMetazoa" id="XP_003248714.1"/>
    </source>
</evidence>
<dbReference type="KEGG" id="api:100569702"/>
<dbReference type="RefSeq" id="XP_003248714.1">
    <property type="nucleotide sequence ID" value="XM_003248666.4"/>
</dbReference>
<dbReference type="GeneID" id="100569702"/>
<protein>
    <submittedName>
        <fullName evidence="1">Uncharacterized protein</fullName>
    </submittedName>
</protein>
<evidence type="ECO:0000313" key="2">
    <source>
        <dbReference type="Proteomes" id="UP000007819"/>
    </source>
</evidence>
<sequence length="64" mass="7334">MYRTTLQWVEQHCTLGDLRPIALNALRNLCTSTEILSDPSNLPEEINNIIQKSQTKHQSQGNRN</sequence>
<proteinExistence type="predicted"/>
<dbReference type="AlphaFoldDB" id="A0A8R2ACY0"/>
<dbReference type="OrthoDB" id="6022628at2759"/>